<comment type="caution">
    <text evidence="3">The sequence shown here is derived from an EMBL/GenBank/DDBJ whole genome shotgun (WGS) entry which is preliminary data.</text>
</comment>
<evidence type="ECO:0000313" key="3">
    <source>
        <dbReference type="EMBL" id="CAH3124571.1"/>
    </source>
</evidence>
<keyword evidence="1" id="KW-0862">Zinc</keyword>
<evidence type="ECO:0000256" key="1">
    <source>
        <dbReference type="PROSITE-ProRule" id="PRU00042"/>
    </source>
</evidence>
<organism evidence="3 4">
    <name type="scientific">Pocillopora meandrina</name>
    <dbReference type="NCBI Taxonomy" id="46732"/>
    <lineage>
        <taxon>Eukaryota</taxon>
        <taxon>Metazoa</taxon>
        <taxon>Cnidaria</taxon>
        <taxon>Anthozoa</taxon>
        <taxon>Hexacorallia</taxon>
        <taxon>Scleractinia</taxon>
        <taxon>Astrocoeniina</taxon>
        <taxon>Pocilloporidae</taxon>
        <taxon>Pocillopora</taxon>
    </lineage>
</organism>
<keyword evidence="1" id="KW-0479">Metal-binding</keyword>
<evidence type="ECO:0000313" key="4">
    <source>
        <dbReference type="Proteomes" id="UP001159428"/>
    </source>
</evidence>
<accession>A0AAU9WSW7</accession>
<dbReference type="PROSITE" id="PS50157">
    <property type="entry name" value="ZINC_FINGER_C2H2_2"/>
    <property type="match status" value="1"/>
</dbReference>
<evidence type="ECO:0000259" key="2">
    <source>
        <dbReference type="PROSITE" id="PS50157"/>
    </source>
</evidence>
<keyword evidence="1" id="KW-0863">Zinc-finger</keyword>
<feature type="domain" description="C2H2-type" evidence="2">
    <location>
        <begin position="342"/>
        <end position="374"/>
    </location>
</feature>
<dbReference type="PROSITE" id="PS00028">
    <property type="entry name" value="ZINC_FINGER_C2H2_1"/>
    <property type="match status" value="1"/>
</dbReference>
<proteinExistence type="predicted"/>
<dbReference type="EMBL" id="CALNXJ010000020">
    <property type="protein sequence ID" value="CAH3124571.1"/>
    <property type="molecule type" value="Genomic_DNA"/>
</dbReference>
<keyword evidence="4" id="KW-1185">Reference proteome</keyword>
<dbReference type="Proteomes" id="UP001159428">
    <property type="component" value="Unassembled WGS sequence"/>
</dbReference>
<reference evidence="3 4" key="1">
    <citation type="submission" date="2022-05" db="EMBL/GenBank/DDBJ databases">
        <authorList>
            <consortium name="Genoscope - CEA"/>
            <person name="William W."/>
        </authorList>
    </citation>
    <scope>NUCLEOTIDE SEQUENCE [LARGE SCALE GENOMIC DNA]</scope>
</reference>
<name>A0AAU9WSW7_9CNID</name>
<gene>
    <name evidence="3" type="ORF">PMEA_00011351</name>
</gene>
<protein>
    <recommendedName>
        <fullName evidence="2">C2H2-type domain-containing protein</fullName>
    </recommendedName>
</protein>
<dbReference type="AlphaFoldDB" id="A0AAU9WSW7"/>
<dbReference type="PANTHER" id="PTHR33845">
    <property type="entry name" value="C2H2-TYPE DOMAIN-CONTAINING PROTEIN"/>
    <property type="match status" value="1"/>
</dbReference>
<dbReference type="SMART" id="SM00355">
    <property type="entry name" value="ZnF_C2H2"/>
    <property type="match status" value="1"/>
</dbReference>
<dbReference type="GO" id="GO:0008270">
    <property type="term" value="F:zinc ion binding"/>
    <property type="evidence" value="ECO:0007669"/>
    <property type="project" value="UniProtKB-KW"/>
</dbReference>
<sequence length="478" mass="53875">MAKMLVCAKHRHTYGKFWRQRSACQYPTHPGSDSKGAKSRYSVNLEMSKAISKMYGVLVQVGSVICINCCNKHNASVKEMPWVSLESTEKEDSDSGAYVDEVKEFRSSNSPITPSSSRLSHSTNDEMWTPSAVLALDESIEIQDFRPTRGNFFNACIDSLADAVQKPRITHLESQVNCWEKCSFTEKSEFVRKAGEACQLVCDVIAPRDGKALFQAKVCSHSHNVNCEDCEKLKSVLEEVSGVISDYTMQLGKVQAEDHLYEARNAAAKIFGWKGHILRKENQNQCKRQILDSLKGDEAFIVVDWAMKFTAMKFREKQAEWFAKRGINSHVKSDDGNDGSSYQCPEPGCDEDFKTQADLDLHMNLLVHHVSPVPASMTESLYDKVKREWVHHFQSLSLGNEISTELVVVATEPLINASQLPMGWALHKRSASVRFSQNVRQYLTQKFNIGRDTGRKQDPEQVAKDMRTACTIDGEDVR</sequence>
<dbReference type="InterPro" id="IPR013087">
    <property type="entry name" value="Znf_C2H2_type"/>
</dbReference>
<dbReference type="PANTHER" id="PTHR33845:SF1">
    <property type="entry name" value="C2H2-TYPE DOMAIN-CONTAINING PROTEIN"/>
    <property type="match status" value="1"/>
</dbReference>